<name>A0A1U8ILK3_GOSHI</name>
<dbReference type="SUPFAM" id="SSF54518">
    <property type="entry name" value="Tubby C-terminal domain-like"/>
    <property type="match status" value="1"/>
</dbReference>
<protein>
    <submittedName>
        <fullName evidence="3">Protein LURP-one-related 12</fullName>
    </submittedName>
</protein>
<dbReference type="PaxDb" id="3635-A0A1U8ILK3"/>
<dbReference type="InterPro" id="IPR038595">
    <property type="entry name" value="LOR_sf"/>
</dbReference>
<sequence>MKAGLGVDGEYIYEQEKHLTVLKTSLFFANDGFIVYDCKGQLLFRVDSYGPLPRDKGQLVLMDAHGKCLLTLRKKRPSLHQRWEGFVGERSEGQKPIFSVKRSSIIGRCGMIVEMLNNPGEEYQIEGNFGQRSCKILNARKESMAEVKRKVDASRKVVLGKDVFLLSLKPGFDGAFAMGLVLVIDQIYGDDYVQNYYEAETFPYHTPLMF</sequence>
<dbReference type="AlphaFoldDB" id="A0A1U8ILK3"/>
<dbReference type="Proteomes" id="UP000818029">
    <property type="component" value="Chromosome A10"/>
</dbReference>
<dbReference type="Gene3D" id="2.40.160.200">
    <property type="entry name" value="LURP1-related"/>
    <property type="match status" value="1"/>
</dbReference>
<dbReference type="PANTHER" id="PTHR31087:SF60">
    <property type="entry name" value="PROTEIN LURP-ONE-RELATED 5"/>
    <property type="match status" value="1"/>
</dbReference>
<dbReference type="KEGG" id="ghi:107896091"/>
<dbReference type="SMR" id="A0A1U8ILK3"/>
<dbReference type="OMA" id="CGMIVEM"/>
<dbReference type="Pfam" id="PF04525">
    <property type="entry name" value="LOR"/>
    <property type="match status" value="1"/>
</dbReference>
<evidence type="ECO:0000313" key="3">
    <source>
        <dbReference type="RefSeq" id="XP_016676719.1"/>
    </source>
</evidence>
<dbReference type="RefSeq" id="XP_016676719.1">
    <property type="nucleotide sequence ID" value="XM_016821230.2"/>
</dbReference>
<comment type="similarity">
    <text evidence="1">Belongs to the LOR family.</text>
</comment>
<keyword evidence="2" id="KW-1185">Reference proteome</keyword>
<dbReference type="OrthoDB" id="677463at2759"/>
<evidence type="ECO:0000256" key="1">
    <source>
        <dbReference type="ARBA" id="ARBA00005437"/>
    </source>
</evidence>
<dbReference type="InterPro" id="IPR025659">
    <property type="entry name" value="Tubby-like_C"/>
</dbReference>
<dbReference type="InterPro" id="IPR007612">
    <property type="entry name" value="LOR"/>
</dbReference>
<evidence type="ECO:0000313" key="2">
    <source>
        <dbReference type="Proteomes" id="UP000818029"/>
    </source>
</evidence>
<reference evidence="2" key="1">
    <citation type="journal article" date="2020" name="Nat. Genet.">
        <title>Genomic diversifications of five Gossypium allopolyploid species and their impact on cotton improvement.</title>
        <authorList>
            <person name="Chen Z.J."/>
            <person name="Sreedasyam A."/>
            <person name="Ando A."/>
            <person name="Song Q."/>
            <person name="De Santiago L.M."/>
            <person name="Hulse-Kemp A.M."/>
            <person name="Ding M."/>
            <person name="Ye W."/>
            <person name="Kirkbride R.C."/>
            <person name="Jenkins J."/>
            <person name="Plott C."/>
            <person name="Lovell J."/>
            <person name="Lin Y.M."/>
            <person name="Vaughn R."/>
            <person name="Liu B."/>
            <person name="Simpson S."/>
            <person name="Scheffler B.E."/>
            <person name="Wen L."/>
            <person name="Saski C.A."/>
            <person name="Grover C.E."/>
            <person name="Hu G."/>
            <person name="Conover J.L."/>
            <person name="Carlson J.W."/>
            <person name="Shu S."/>
            <person name="Boston L.B."/>
            <person name="Williams M."/>
            <person name="Peterson D.G."/>
            <person name="McGee K."/>
            <person name="Jones D.C."/>
            <person name="Wendel J.F."/>
            <person name="Stelly D.M."/>
            <person name="Grimwood J."/>
            <person name="Schmutz J."/>
        </authorList>
    </citation>
    <scope>NUCLEOTIDE SEQUENCE [LARGE SCALE GENOMIC DNA]</scope>
    <source>
        <strain evidence="2">cv. TM-1</strain>
    </source>
</reference>
<reference evidence="3" key="2">
    <citation type="submission" date="2025-08" db="UniProtKB">
        <authorList>
            <consortium name="RefSeq"/>
        </authorList>
    </citation>
    <scope>IDENTIFICATION</scope>
</reference>
<dbReference type="PANTHER" id="PTHR31087">
    <property type="match status" value="1"/>
</dbReference>
<gene>
    <name evidence="3" type="primary">LOC107896091</name>
</gene>
<organism evidence="2 3">
    <name type="scientific">Gossypium hirsutum</name>
    <name type="common">Upland cotton</name>
    <name type="synonym">Gossypium mexicanum</name>
    <dbReference type="NCBI Taxonomy" id="3635"/>
    <lineage>
        <taxon>Eukaryota</taxon>
        <taxon>Viridiplantae</taxon>
        <taxon>Streptophyta</taxon>
        <taxon>Embryophyta</taxon>
        <taxon>Tracheophyta</taxon>
        <taxon>Spermatophyta</taxon>
        <taxon>Magnoliopsida</taxon>
        <taxon>eudicotyledons</taxon>
        <taxon>Gunneridae</taxon>
        <taxon>Pentapetalae</taxon>
        <taxon>rosids</taxon>
        <taxon>malvids</taxon>
        <taxon>Malvales</taxon>
        <taxon>Malvaceae</taxon>
        <taxon>Malvoideae</taxon>
        <taxon>Gossypium</taxon>
    </lineage>
</organism>
<accession>A0A1U8ILK3</accession>
<proteinExistence type="inferred from homology"/>
<dbReference type="GeneID" id="107896091"/>